<feature type="compositionally biased region" description="Basic residues" evidence="1">
    <location>
        <begin position="1"/>
        <end position="14"/>
    </location>
</feature>
<organism evidence="2 3">
    <name type="scientific">Mycobacterium phage Hawkeye</name>
    <dbReference type="NCBI Taxonomy" id="1458711"/>
    <lineage>
        <taxon>Viruses</taxon>
        <taxon>Duplodnaviria</taxon>
        <taxon>Heunggongvirae</taxon>
        <taxon>Uroviricota</taxon>
        <taxon>Caudoviricetes</taxon>
        <taxon>Dclasvirinae</taxon>
        <taxon>Hawkeyevirus</taxon>
        <taxon>Hawkeyevirus hawkeye</taxon>
    </lineage>
</organism>
<reference evidence="2 3" key="1">
    <citation type="submission" date="2014-01" db="EMBL/GenBank/DDBJ databases">
        <authorList>
            <person name="Schneider V.M."/>
            <person name="Bowman C.A."/>
            <person name="Russell D.A."/>
            <person name="Pope W.H."/>
            <person name="Jacobs-Sera D."/>
            <person name="Hendrix R.W."/>
            <person name="Hatfull G.F."/>
        </authorList>
    </citation>
    <scope>NUCLEOTIDE SEQUENCE [LARGE SCALE GENOMIC DNA]</scope>
</reference>
<dbReference type="RefSeq" id="YP_009035900.1">
    <property type="nucleotide sequence ID" value="NC_024209.1"/>
</dbReference>
<evidence type="ECO:0000313" key="2">
    <source>
        <dbReference type="EMBL" id="AHN84016.1"/>
    </source>
</evidence>
<protein>
    <submittedName>
        <fullName evidence="2">Uncharacterized protein</fullName>
    </submittedName>
</protein>
<gene>
    <name evidence="2" type="primary">5</name>
    <name evidence="2" type="ORF">PBI_HAWKEYE_5</name>
</gene>
<proteinExistence type="predicted"/>
<feature type="compositionally biased region" description="Basic residues" evidence="1">
    <location>
        <begin position="23"/>
        <end position="34"/>
    </location>
</feature>
<name>X2KSJ2_9CAUD</name>
<keyword evidence="3" id="KW-1185">Reference proteome</keyword>
<accession>X2KSJ2</accession>
<dbReference type="KEGG" id="vg:19527185"/>
<dbReference type="EMBL" id="KJ194582">
    <property type="protein sequence ID" value="AHN84016.1"/>
    <property type="molecule type" value="Genomic_DNA"/>
</dbReference>
<evidence type="ECO:0000313" key="3">
    <source>
        <dbReference type="Proteomes" id="UP000019737"/>
    </source>
</evidence>
<sequence>MAGKPRTARQRAALKKAQTVSAAKRRMAGTRTSKKLSSARPGFDGPLEEAQQIAGNRAFSGKVAKAKKKQSPAYKTYKRG</sequence>
<dbReference type="Proteomes" id="UP000019737">
    <property type="component" value="Segment"/>
</dbReference>
<evidence type="ECO:0000256" key="1">
    <source>
        <dbReference type="SAM" id="MobiDB-lite"/>
    </source>
</evidence>
<dbReference type="GeneID" id="19527185"/>
<feature type="compositionally biased region" description="Basic residues" evidence="1">
    <location>
        <begin position="64"/>
        <end position="80"/>
    </location>
</feature>
<feature type="region of interest" description="Disordered" evidence="1">
    <location>
        <begin position="1"/>
        <end position="46"/>
    </location>
</feature>
<feature type="region of interest" description="Disordered" evidence="1">
    <location>
        <begin position="61"/>
        <end position="80"/>
    </location>
</feature>